<evidence type="ECO:0000256" key="2">
    <source>
        <dbReference type="ARBA" id="ARBA00023015"/>
    </source>
</evidence>
<evidence type="ECO:0000256" key="4">
    <source>
        <dbReference type="ARBA" id="ARBA00023163"/>
    </source>
</evidence>
<evidence type="ECO:0000259" key="7">
    <source>
        <dbReference type="PROSITE" id="PS50888"/>
    </source>
</evidence>
<dbReference type="PROSITE" id="PS50888">
    <property type="entry name" value="BHLH"/>
    <property type="match status" value="1"/>
</dbReference>
<evidence type="ECO:0000313" key="9">
    <source>
        <dbReference type="Proteomes" id="UP000748756"/>
    </source>
</evidence>
<dbReference type="EMBL" id="JAAAUQ010002449">
    <property type="protein sequence ID" value="KAF9123602.1"/>
    <property type="molecule type" value="Genomic_DNA"/>
</dbReference>
<keyword evidence="3" id="KW-0238">DNA-binding</keyword>
<dbReference type="PANTHER" id="PTHR15741">
    <property type="entry name" value="BASIC HELIX-LOOP-HELIX ZIP TRANSCRIPTION FACTOR"/>
    <property type="match status" value="1"/>
</dbReference>
<dbReference type="GO" id="GO:0005634">
    <property type="term" value="C:nucleus"/>
    <property type="evidence" value="ECO:0007669"/>
    <property type="project" value="UniProtKB-SubCell"/>
</dbReference>
<comment type="subcellular location">
    <subcellularLocation>
        <location evidence="1">Nucleus</location>
    </subcellularLocation>
</comment>
<name>A0A9P5R541_9FUNG</name>
<evidence type="ECO:0000313" key="8">
    <source>
        <dbReference type="EMBL" id="KAF9123602.1"/>
    </source>
</evidence>
<dbReference type="OrthoDB" id="5778525at2759"/>
<dbReference type="GO" id="GO:0000981">
    <property type="term" value="F:DNA-binding transcription factor activity, RNA polymerase II-specific"/>
    <property type="evidence" value="ECO:0007669"/>
    <property type="project" value="TreeGrafter"/>
</dbReference>
<dbReference type="Proteomes" id="UP000748756">
    <property type="component" value="Unassembled WGS sequence"/>
</dbReference>
<dbReference type="SUPFAM" id="SSF47459">
    <property type="entry name" value="HLH, helix-loop-helix DNA-binding domain"/>
    <property type="match status" value="1"/>
</dbReference>
<dbReference type="GO" id="GO:0046983">
    <property type="term" value="F:protein dimerization activity"/>
    <property type="evidence" value="ECO:0007669"/>
    <property type="project" value="InterPro"/>
</dbReference>
<evidence type="ECO:0000256" key="5">
    <source>
        <dbReference type="ARBA" id="ARBA00023242"/>
    </source>
</evidence>
<evidence type="ECO:0000256" key="6">
    <source>
        <dbReference type="SAM" id="MobiDB-lite"/>
    </source>
</evidence>
<feature type="compositionally biased region" description="Pro residues" evidence="6">
    <location>
        <begin position="47"/>
        <end position="57"/>
    </location>
</feature>
<keyword evidence="9" id="KW-1185">Reference proteome</keyword>
<evidence type="ECO:0000256" key="3">
    <source>
        <dbReference type="ARBA" id="ARBA00023125"/>
    </source>
</evidence>
<feature type="region of interest" description="Disordered" evidence="6">
    <location>
        <begin position="1"/>
        <end position="92"/>
    </location>
</feature>
<feature type="domain" description="BHLH" evidence="7">
    <location>
        <begin position="115"/>
        <end position="166"/>
    </location>
</feature>
<feature type="compositionally biased region" description="Low complexity" evidence="6">
    <location>
        <begin position="8"/>
        <end position="32"/>
    </location>
</feature>
<evidence type="ECO:0000256" key="1">
    <source>
        <dbReference type="ARBA" id="ARBA00004123"/>
    </source>
</evidence>
<proteinExistence type="predicted"/>
<feature type="compositionally biased region" description="Pro residues" evidence="6">
    <location>
        <begin position="69"/>
        <end position="79"/>
    </location>
</feature>
<feature type="region of interest" description="Disordered" evidence="6">
    <location>
        <begin position="180"/>
        <end position="201"/>
    </location>
</feature>
<feature type="compositionally biased region" description="Gly residues" evidence="6">
    <location>
        <begin position="33"/>
        <end position="43"/>
    </location>
</feature>
<keyword evidence="5" id="KW-0539">Nucleus</keyword>
<protein>
    <recommendedName>
        <fullName evidence="7">BHLH domain-containing protein</fullName>
    </recommendedName>
</protein>
<organism evidence="8 9">
    <name type="scientific">Linnemannia schmuckeri</name>
    <dbReference type="NCBI Taxonomy" id="64567"/>
    <lineage>
        <taxon>Eukaryota</taxon>
        <taxon>Fungi</taxon>
        <taxon>Fungi incertae sedis</taxon>
        <taxon>Mucoromycota</taxon>
        <taxon>Mortierellomycotina</taxon>
        <taxon>Mortierellomycetes</taxon>
        <taxon>Mortierellales</taxon>
        <taxon>Mortierellaceae</taxon>
        <taxon>Linnemannia</taxon>
    </lineage>
</organism>
<reference evidence="8" key="1">
    <citation type="journal article" date="2020" name="Fungal Divers.">
        <title>Resolving the Mortierellaceae phylogeny through synthesis of multi-gene phylogenetics and phylogenomics.</title>
        <authorList>
            <person name="Vandepol N."/>
            <person name="Liber J."/>
            <person name="Desiro A."/>
            <person name="Na H."/>
            <person name="Kennedy M."/>
            <person name="Barry K."/>
            <person name="Grigoriev I.V."/>
            <person name="Miller A.N."/>
            <person name="O'Donnell K."/>
            <person name="Stajich J.E."/>
            <person name="Bonito G."/>
        </authorList>
    </citation>
    <scope>NUCLEOTIDE SEQUENCE</scope>
    <source>
        <strain evidence="8">NRRL 6426</strain>
    </source>
</reference>
<keyword evidence="4" id="KW-0804">Transcription</keyword>
<keyword evidence="2" id="KW-0805">Transcription regulation</keyword>
<dbReference type="AlphaFoldDB" id="A0A9P5R541"/>
<dbReference type="GO" id="GO:0000978">
    <property type="term" value="F:RNA polymerase II cis-regulatory region sequence-specific DNA binding"/>
    <property type="evidence" value="ECO:0007669"/>
    <property type="project" value="TreeGrafter"/>
</dbReference>
<dbReference type="Gene3D" id="4.10.280.10">
    <property type="entry name" value="Helix-loop-helix DNA-binding domain"/>
    <property type="match status" value="1"/>
</dbReference>
<dbReference type="InterPro" id="IPR052207">
    <property type="entry name" value="Max-like/E-box_TFs"/>
</dbReference>
<dbReference type="InterPro" id="IPR011598">
    <property type="entry name" value="bHLH_dom"/>
</dbReference>
<dbReference type="PANTHER" id="PTHR15741:SF27">
    <property type="entry name" value="TRANSCRIPTION FACTOR AP-4"/>
    <property type="match status" value="1"/>
</dbReference>
<dbReference type="SMART" id="SM00353">
    <property type="entry name" value="HLH"/>
    <property type="match status" value="1"/>
</dbReference>
<dbReference type="InterPro" id="IPR036638">
    <property type="entry name" value="HLH_DNA-bd_sf"/>
</dbReference>
<dbReference type="Pfam" id="PF00010">
    <property type="entry name" value="HLH"/>
    <property type="match status" value="1"/>
</dbReference>
<comment type="caution">
    <text evidence="8">The sequence shown here is derived from an EMBL/GenBank/DDBJ whole genome shotgun (WGS) entry which is preliminary data.</text>
</comment>
<accession>A0A9P5R541</accession>
<gene>
    <name evidence="8" type="ORF">BG015_005277</name>
</gene>
<sequence>MLNNNQQTDTLSTISSSSSSSTATTSTSATTWTGGGGAGGGPGEPYSLPPVTPPPVPTIRSSARGLSIPPQPRTIPPRAPETGTPRKYHGRQLRKVPIPTIDLVSGVRDYVVPPTRRLAHILSEQKRREKINAGFEELKSVIPECAQNTDSKATILRKAVDRILELEGELRKFTAVYDHKNNDNDEKDHVDRKQNLKDWEE</sequence>